<evidence type="ECO:0000256" key="7">
    <source>
        <dbReference type="ARBA" id="ARBA00023136"/>
    </source>
</evidence>
<dbReference type="SUPFAM" id="SSF52058">
    <property type="entry name" value="L domain-like"/>
    <property type="match status" value="1"/>
</dbReference>
<sequence>MSLIVITSLCDAYFMLILHKLMSQLGDEFGDIMKSNEEIRHMLEEQCKIPETIFSTNNIILQNHDTTILHIINKCGKSNALFEIICEGQSTINEDGQASDRHPRGSFGFPQWLEVIPVAGVIKPDHIAEVSLHVEDFPTLEEFVDGVCQNSCLGVAEQQINNRSNATKTDIECLKSIKQSLQDPNNYLISWNFNNNTEGFICRFTGIDCWHPDENKVLNIRLSDMGLKGNFPRGIQKCTSLTGLDFSSNRLSGSIPSDISKLVPYVTSLDISSNNFSGEIPINLANCSFLNILKLDNNRLTGSIPLQLGQLPRMKTFSVANNLLSGQVPTFSNKNTIVSYANNLGLCGEPLSRSCPGVPRKSSVGIIAAAAAGGITFTAIIVGILLYYFSRGAAKKKEDDPEGNKWAKSIKGTKGIKASYLFSWLLVFIYSSIMPKLTYKVFYYNVYLTGFHVRGVHFEDEVE</sequence>
<comment type="caution">
    <text evidence="12">The sequence shown here is derived from an EMBL/GenBank/DDBJ whole genome shotgun (WGS) entry which is preliminary data.</text>
</comment>
<keyword evidence="3" id="KW-0964">Secreted</keyword>
<dbReference type="AlphaFoldDB" id="A0A6A6KEP9"/>
<keyword evidence="9" id="KW-0812">Transmembrane</keyword>
<dbReference type="Pfam" id="PF00560">
    <property type="entry name" value="LRR_1"/>
    <property type="match status" value="3"/>
</dbReference>
<reference evidence="12 13" key="1">
    <citation type="journal article" date="2020" name="Mol. Plant">
        <title>The Chromosome-Based Rubber Tree Genome Provides New Insights into Spurge Genome Evolution and Rubber Biosynthesis.</title>
        <authorList>
            <person name="Liu J."/>
            <person name="Shi C."/>
            <person name="Shi C.C."/>
            <person name="Li W."/>
            <person name="Zhang Q.J."/>
            <person name="Zhang Y."/>
            <person name="Li K."/>
            <person name="Lu H.F."/>
            <person name="Shi C."/>
            <person name="Zhu S.T."/>
            <person name="Xiao Z.Y."/>
            <person name="Nan H."/>
            <person name="Yue Y."/>
            <person name="Zhu X.G."/>
            <person name="Wu Y."/>
            <person name="Hong X.N."/>
            <person name="Fan G.Y."/>
            <person name="Tong Y."/>
            <person name="Zhang D."/>
            <person name="Mao C.L."/>
            <person name="Liu Y.L."/>
            <person name="Hao S.J."/>
            <person name="Liu W.Q."/>
            <person name="Lv M.Q."/>
            <person name="Zhang H.B."/>
            <person name="Liu Y."/>
            <person name="Hu-Tang G.R."/>
            <person name="Wang J.P."/>
            <person name="Wang J.H."/>
            <person name="Sun Y.H."/>
            <person name="Ni S.B."/>
            <person name="Chen W.B."/>
            <person name="Zhang X.C."/>
            <person name="Jiao Y.N."/>
            <person name="Eichler E.E."/>
            <person name="Li G.H."/>
            <person name="Liu X."/>
            <person name="Gao L.Z."/>
        </authorList>
    </citation>
    <scope>NUCLEOTIDE SEQUENCE [LARGE SCALE GENOMIC DNA]</scope>
    <source>
        <strain evidence="13">cv. GT1</strain>
        <tissue evidence="12">Leaf</tissue>
    </source>
</reference>
<keyword evidence="6" id="KW-0677">Repeat</keyword>
<organism evidence="12 13">
    <name type="scientific">Hevea brasiliensis</name>
    <name type="common">Para rubber tree</name>
    <name type="synonym">Siphonia brasiliensis</name>
    <dbReference type="NCBI Taxonomy" id="3981"/>
    <lineage>
        <taxon>Eukaryota</taxon>
        <taxon>Viridiplantae</taxon>
        <taxon>Streptophyta</taxon>
        <taxon>Embryophyta</taxon>
        <taxon>Tracheophyta</taxon>
        <taxon>Spermatophyta</taxon>
        <taxon>Magnoliopsida</taxon>
        <taxon>eudicotyledons</taxon>
        <taxon>Gunneridae</taxon>
        <taxon>Pentapetalae</taxon>
        <taxon>rosids</taxon>
        <taxon>fabids</taxon>
        <taxon>Malpighiales</taxon>
        <taxon>Euphorbiaceae</taxon>
        <taxon>Crotonoideae</taxon>
        <taxon>Micrandreae</taxon>
        <taxon>Hevea</taxon>
    </lineage>
</organism>
<evidence type="ECO:0000259" key="10">
    <source>
        <dbReference type="Pfam" id="PF08263"/>
    </source>
</evidence>
<evidence type="ECO:0000256" key="3">
    <source>
        <dbReference type="ARBA" id="ARBA00022512"/>
    </source>
</evidence>
<dbReference type="InterPro" id="IPR050994">
    <property type="entry name" value="At_inactive_RLKs"/>
</dbReference>
<keyword evidence="13" id="KW-1185">Reference proteome</keyword>
<feature type="domain" description="Leucine-rich repeat-containing N-terminal plant-type" evidence="10">
    <location>
        <begin position="169"/>
        <end position="210"/>
    </location>
</feature>
<dbReference type="Pfam" id="PF23755">
    <property type="entry name" value="Ig-like_IP5PC_F"/>
    <property type="match status" value="1"/>
</dbReference>
<comment type="similarity">
    <text evidence="8">Belongs to the polygalacturonase-inhibiting protein family.</text>
</comment>
<dbReference type="InterPro" id="IPR001611">
    <property type="entry name" value="Leu-rich_rpt"/>
</dbReference>
<protein>
    <submittedName>
        <fullName evidence="12">Uncharacterized protein</fullName>
    </submittedName>
</protein>
<gene>
    <name evidence="12" type="ORF">GH714_016647</name>
</gene>
<name>A0A6A6KEP9_HEVBR</name>
<evidence type="ECO:0000256" key="2">
    <source>
        <dbReference type="ARBA" id="ARBA00004370"/>
    </source>
</evidence>
<keyword evidence="7 9" id="KW-0472">Membrane</keyword>
<keyword evidence="5" id="KW-0732">Signal</keyword>
<keyword evidence="4" id="KW-0433">Leucine-rich repeat</keyword>
<dbReference type="FunFam" id="3.80.10.10:FF:000400">
    <property type="entry name" value="Nuclear pore complex protein NUP107"/>
    <property type="match status" value="1"/>
</dbReference>
<evidence type="ECO:0000256" key="4">
    <source>
        <dbReference type="ARBA" id="ARBA00022614"/>
    </source>
</evidence>
<evidence type="ECO:0000256" key="8">
    <source>
        <dbReference type="ARBA" id="ARBA00038043"/>
    </source>
</evidence>
<dbReference type="InterPro" id="IPR032675">
    <property type="entry name" value="LRR_dom_sf"/>
</dbReference>
<evidence type="ECO:0000256" key="5">
    <source>
        <dbReference type="ARBA" id="ARBA00022729"/>
    </source>
</evidence>
<dbReference type="Pfam" id="PF08263">
    <property type="entry name" value="LRRNT_2"/>
    <property type="match status" value="1"/>
</dbReference>
<keyword evidence="9" id="KW-1133">Transmembrane helix</keyword>
<evidence type="ECO:0000259" key="11">
    <source>
        <dbReference type="Pfam" id="PF23755"/>
    </source>
</evidence>
<dbReference type="InterPro" id="IPR013210">
    <property type="entry name" value="LRR_N_plant-typ"/>
</dbReference>
<evidence type="ECO:0000313" key="12">
    <source>
        <dbReference type="EMBL" id="KAF2286388.1"/>
    </source>
</evidence>
<evidence type="ECO:0000256" key="6">
    <source>
        <dbReference type="ARBA" id="ARBA00022737"/>
    </source>
</evidence>
<evidence type="ECO:0000256" key="1">
    <source>
        <dbReference type="ARBA" id="ARBA00004191"/>
    </source>
</evidence>
<feature type="transmembrane region" description="Helical" evidence="9">
    <location>
        <begin position="415"/>
        <end position="433"/>
    </location>
</feature>
<dbReference type="GO" id="GO:0016020">
    <property type="term" value="C:membrane"/>
    <property type="evidence" value="ECO:0007669"/>
    <property type="project" value="UniProtKB-SubCell"/>
</dbReference>
<evidence type="ECO:0000256" key="9">
    <source>
        <dbReference type="SAM" id="Phobius"/>
    </source>
</evidence>
<evidence type="ECO:0000313" key="13">
    <source>
        <dbReference type="Proteomes" id="UP000467840"/>
    </source>
</evidence>
<dbReference type="Proteomes" id="UP000467840">
    <property type="component" value="Chromosome 3"/>
</dbReference>
<feature type="domain" description="IP5PC-F immunoglobulin-like" evidence="11">
    <location>
        <begin position="49"/>
        <end position="152"/>
    </location>
</feature>
<comment type="subcellular location">
    <subcellularLocation>
        <location evidence="2">Membrane</location>
    </subcellularLocation>
    <subcellularLocation>
        <location evidence="1">Secreted</location>
        <location evidence="1">Cell wall</location>
    </subcellularLocation>
</comment>
<dbReference type="EMBL" id="JAAGAX010000017">
    <property type="protein sequence ID" value="KAF2286388.1"/>
    <property type="molecule type" value="Genomic_DNA"/>
</dbReference>
<dbReference type="PANTHER" id="PTHR48010:SF55">
    <property type="entry name" value="OS01G0607900 PROTEIN"/>
    <property type="match status" value="1"/>
</dbReference>
<keyword evidence="3" id="KW-0134">Cell wall</keyword>
<dbReference type="InterPro" id="IPR056455">
    <property type="entry name" value="Ig-like_IP5PC_F"/>
</dbReference>
<dbReference type="Gene3D" id="3.80.10.10">
    <property type="entry name" value="Ribonuclease Inhibitor"/>
    <property type="match status" value="1"/>
</dbReference>
<feature type="transmembrane region" description="Helical" evidence="9">
    <location>
        <begin position="364"/>
        <end position="389"/>
    </location>
</feature>
<dbReference type="PANTHER" id="PTHR48010">
    <property type="entry name" value="OS05G0588300 PROTEIN"/>
    <property type="match status" value="1"/>
</dbReference>
<accession>A0A6A6KEP9</accession>
<proteinExistence type="inferred from homology"/>